<dbReference type="PANTHER" id="PTHR10937">
    <property type="entry name" value="GLUCOSAMINE--FRUCTOSE-6-PHOSPHATE AMINOTRANSFERASE, ISOMERIZING"/>
    <property type="match status" value="1"/>
</dbReference>
<evidence type="ECO:0000256" key="2">
    <source>
        <dbReference type="ARBA" id="ARBA00022737"/>
    </source>
</evidence>
<keyword evidence="1" id="KW-0032">Aminotransferase</keyword>
<dbReference type="GO" id="GO:0008483">
    <property type="term" value="F:transaminase activity"/>
    <property type="evidence" value="ECO:0007669"/>
    <property type="project" value="UniProtKB-KW"/>
</dbReference>
<dbReference type="InterPro" id="IPR046348">
    <property type="entry name" value="SIS_dom_sf"/>
</dbReference>
<evidence type="ECO:0000259" key="3">
    <source>
        <dbReference type="PROSITE" id="PS51464"/>
    </source>
</evidence>
<dbReference type="Gene3D" id="3.40.50.10490">
    <property type="entry name" value="Glucose-6-phosphate isomerase like protein, domain 1"/>
    <property type="match status" value="2"/>
</dbReference>
<sequence length="352" mass="36555">MISMQDGGCATLMAREAAQAPERCAAQIARNADLMREAGARLRAMASPFAATLARGSSDQAAAFAKVLLETRADMPTLSHAPSIGSLYKATSSRFKDVPLIAISQSGRSPDLIAAAADARRQGALVVAIVNDAASPLAEMGDICIPIHAEPETSVAATKSFICTLVALAHLVAEWSKDAALLEALGSIDEVLEAAVAADWTGAVPLLRDARNMLVLGRGLTLPIAGEAALKFKETSSLHAEAFSIAEVAHGPMTLIGESDPVLALGPIDEARAGLRERLEDFRARGAQVIAAGHPHDVAAATLALPGAWDLHPVVGAIAQIQSFYGLANALSLARGRDPDAPPHLAKVTRTL</sequence>
<dbReference type="InterPro" id="IPR035466">
    <property type="entry name" value="GlmS/AgaS_SIS"/>
</dbReference>
<dbReference type="InterPro" id="IPR001347">
    <property type="entry name" value="SIS_dom"/>
</dbReference>
<dbReference type="CDD" id="cd05008">
    <property type="entry name" value="SIS_GlmS_GlmD_1"/>
    <property type="match status" value="1"/>
</dbReference>
<reference evidence="4 5" key="1">
    <citation type="submission" date="2017-08" db="EMBL/GenBank/DDBJ databases">
        <title>Infants hospitalized years apart are colonized by the same room-sourced microbial strains.</title>
        <authorList>
            <person name="Brooks B."/>
            <person name="Olm M.R."/>
            <person name="Firek B.A."/>
            <person name="Baker R."/>
            <person name="Thomas B.C."/>
            <person name="Morowitz M.J."/>
            <person name="Banfield J.F."/>
        </authorList>
    </citation>
    <scope>NUCLEOTIDE SEQUENCE [LARGE SCALE GENOMIC DNA]</scope>
    <source>
        <strain evidence="4">S2_005_003_R2_47</strain>
    </source>
</reference>
<evidence type="ECO:0000256" key="1">
    <source>
        <dbReference type="ARBA" id="ARBA00022576"/>
    </source>
</evidence>
<comment type="caution">
    <text evidence="4">The sequence shown here is derived from an EMBL/GenBank/DDBJ whole genome shotgun (WGS) entry which is preliminary data.</text>
</comment>
<proteinExistence type="predicted"/>
<evidence type="ECO:0000313" key="4">
    <source>
        <dbReference type="EMBL" id="PZQ20226.1"/>
    </source>
</evidence>
<keyword evidence="1" id="KW-0808">Transferase</keyword>
<dbReference type="GO" id="GO:0097367">
    <property type="term" value="F:carbohydrate derivative binding"/>
    <property type="evidence" value="ECO:0007669"/>
    <property type="project" value="InterPro"/>
</dbReference>
<gene>
    <name evidence="4" type="ORF">DI569_16250</name>
</gene>
<evidence type="ECO:0000313" key="5">
    <source>
        <dbReference type="Proteomes" id="UP000248597"/>
    </source>
</evidence>
<feature type="domain" description="SIS" evidence="3">
    <location>
        <begin position="38"/>
        <end position="181"/>
    </location>
</feature>
<dbReference type="PANTHER" id="PTHR10937:SF8">
    <property type="entry name" value="AMINOTRANSFERASE-RELATED"/>
    <property type="match status" value="1"/>
</dbReference>
<dbReference type="PROSITE" id="PS51464">
    <property type="entry name" value="SIS"/>
    <property type="match status" value="2"/>
</dbReference>
<dbReference type="CDD" id="cd05009">
    <property type="entry name" value="SIS_GlmS_GlmD_2"/>
    <property type="match status" value="1"/>
</dbReference>
<dbReference type="EMBL" id="QFPJ01000076">
    <property type="protein sequence ID" value="PZQ20226.1"/>
    <property type="molecule type" value="Genomic_DNA"/>
</dbReference>
<dbReference type="GO" id="GO:1901135">
    <property type="term" value="P:carbohydrate derivative metabolic process"/>
    <property type="evidence" value="ECO:0007669"/>
    <property type="project" value="InterPro"/>
</dbReference>
<feature type="domain" description="SIS" evidence="3">
    <location>
        <begin position="203"/>
        <end position="342"/>
    </location>
</feature>
<dbReference type="Pfam" id="PF01380">
    <property type="entry name" value="SIS"/>
    <property type="match status" value="2"/>
</dbReference>
<dbReference type="Proteomes" id="UP000248597">
    <property type="component" value="Unassembled WGS sequence"/>
</dbReference>
<dbReference type="AlphaFoldDB" id="A0A2W5KT96"/>
<dbReference type="SUPFAM" id="SSF53697">
    <property type="entry name" value="SIS domain"/>
    <property type="match status" value="1"/>
</dbReference>
<name>A0A2W5KT96_SPHMC</name>
<keyword evidence="2" id="KW-0677">Repeat</keyword>
<organism evidence="4 5">
    <name type="scientific">Sphingopyxis macrogoltabida</name>
    <name type="common">Sphingomonas macrogoltabidus</name>
    <dbReference type="NCBI Taxonomy" id="33050"/>
    <lineage>
        <taxon>Bacteria</taxon>
        <taxon>Pseudomonadati</taxon>
        <taxon>Pseudomonadota</taxon>
        <taxon>Alphaproteobacteria</taxon>
        <taxon>Sphingomonadales</taxon>
        <taxon>Sphingomonadaceae</taxon>
        <taxon>Sphingopyxis</taxon>
    </lineage>
</organism>
<accession>A0A2W5KT96</accession>
<dbReference type="InterPro" id="IPR035490">
    <property type="entry name" value="GlmS/FrlB_SIS"/>
</dbReference>
<protein>
    <submittedName>
        <fullName evidence="4">SIS domain-containing protein</fullName>
    </submittedName>
</protein>